<dbReference type="SUPFAM" id="SSF52540">
    <property type="entry name" value="P-loop containing nucleoside triphosphate hydrolases"/>
    <property type="match status" value="1"/>
</dbReference>
<keyword evidence="2" id="KW-0547">Nucleotide-binding</keyword>
<gene>
    <name evidence="4" type="ORF">FIBSPDRAFT_955745</name>
</gene>
<dbReference type="Proteomes" id="UP000076532">
    <property type="component" value="Unassembled WGS sequence"/>
</dbReference>
<evidence type="ECO:0000256" key="3">
    <source>
        <dbReference type="ARBA" id="ARBA00023134"/>
    </source>
</evidence>
<evidence type="ECO:0000256" key="1">
    <source>
        <dbReference type="ARBA" id="ARBA00022481"/>
    </source>
</evidence>
<dbReference type="Gene3D" id="3.40.50.300">
    <property type="entry name" value="P-loop containing nucleotide triphosphate hydrolases"/>
    <property type="match status" value="1"/>
</dbReference>
<dbReference type="InterPro" id="IPR003578">
    <property type="entry name" value="Small_GTPase_Rho"/>
</dbReference>
<dbReference type="STRING" id="436010.A0A166HLF5"/>
<sequence length="232" mass="25256">MLPTSTSPPALILRQSNFTNTVSMPACFRFKKKIMSKDHESDGSSAARKMVAVGDVGSGKTSFLMYSASGSFPMFCAPAVCGNQMVNTGGIGGTTLCMVDTHHQEEYDRQRPLAYAGADVFLLCFSVDSPDSLWNIKERWAEEMARFCPGVPAILVGCKSDLRGDERTIKELRLAGQDLVMLEEAEAMAVRIGAVKYMECSALTGQGVREVLEHAAHLASSQWESKRGCIIM</sequence>
<keyword evidence="5" id="KW-1185">Reference proteome</keyword>
<dbReference type="SMART" id="SM00173">
    <property type="entry name" value="RAS"/>
    <property type="match status" value="1"/>
</dbReference>
<dbReference type="PRINTS" id="PR00449">
    <property type="entry name" value="RASTRNSFRMNG"/>
</dbReference>
<reference evidence="4 5" key="1">
    <citation type="journal article" date="2016" name="Mol. Biol. Evol.">
        <title>Comparative Genomics of Early-Diverging Mushroom-Forming Fungi Provides Insights into the Origins of Lignocellulose Decay Capabilities.</title>
        <authorList>
            <person name="Nagy L.G."/>
            <person name="Riley R."/>
            <person name="Tritt A."/>
            <person name="Adam C."/>
            <person name="Daum C."/>
            <person name="Floudas D."/>
            <person name="Sun H."/>
            <person name="Yadav J.S."/>
            <person name="Pangilinan J."/>
            <person name="Larsson K.H."/>
            <person name="Matsuura K."/>
            <person name="Barry K."/>
            <person name="Labutti K."/>
            <person name="Kuo R."/>
            <person name="Ohm R.A."/>
            <person name="Bhattacharya S.S."/>
            <person name="Shirouzu T."/>
            <person name="Yoshinaga Y."/>
            <person name="Martin F.M."/>
            <person name="Grigoriev I.V."/>
            <person name="Hibbett D.S."/>
        </authorList>
    </citation>
    <scope>NUCLEOTIDE SEQUENCE [LARGE SCALE GENOMIC DNA]</scope>
    <source>
        <strain evidence="4 5">CBS 109695</strain>
    </source>
</reference>
<dbReference type="PANTHER" id="PTHR24072">
    <property type="entry name" value="RHO FAMILY GTPASE"/>
    <property type="match status" value="1"/>
</dbReference>
<dbReference type="AlphaFoldDB" id="A0A166HLF5"/>
<keyword evidence="4" id="KW-0378">Hydrolase</keyword>
<name>A0A166HLF5_9AGAM</name>
<dbReference type="GO" id="GO:0003924">
    <property type="term" value="F:GTPase activity"/>
    <property type="evidence" value="ECO:0007669"/>
    <property type="project" value="InterPro"/>
</dbReference>
<dbReference type="SMART" id="SM00174">
    <property type="entry name" value="RHO"/>
    <property type="match status" value="1"/>
</dbReference>
<dbReference type="GO" id="GO:0005525">
    <property type="term" value="F:GTP binding"/>
    <property type="evidence" value="ECO:0007669"/>
    <property type="project" value="UniProtKB-KW"/>
</dbReference>
<evidence type="ECO:0000313" key="5">
    <source>
        <dbReference type="Proteomes" id="UP000076532"/>
    </source>
</evidence>
<dbReference type="InterPro" id="IPR001806">
    <property type="entry name" value="Small_GTPase"/>
</dbReference>
<dbReference type="PROSITE" id="PS51421">
    <property type="entry name" value="RAS"/>
    <property type="match status" value="1"/>
</dbReference>
<dbReference type="PROSITE" id="PS51419">
    <property type="entry name" value="RAB"/>
    <property type="match status" value="1"/>
</dbReference>
<evidence type="ECO:0000313" key="4">
    <source>
        <dbReference type="EMBL" id="KZP18987.1"/>
    </source>
</evidence>
<proteinExistence type="predicted"/>
<dbReference type="OrthoDB" id="8830751at2759"/>
<keyword evidence="3" id="KW-0342">GTP-binding</keyword>
<evidence type="ECO:0000256" key="2">
    <source>
        <dbReference type="ARBA" id="ARBA00022741"/>
    </source>
</evidence>
<dbReference type="NCBIfam" id="TIGR00231">
    <property type="entry name" value="small_GTP"/>
    <property type="match status" value="1"/>
</dbReference>
<dbReference type="GO" id="GO:0007264">
    <property type="term" value="P:small GTPase-mediated signal transduction"/>
    <property type="evidence" value="ECO:0007669"/>
    <property type="project" value="InterPro"/>
</dbReference>
<protein>
    <submittedName>
        <fullName evidence="4">P-loop containing nucleoside triphosphate hydrolase protein</fullName>
    </submittedName>
</protein>
<keyword evidence="1" id="KW-0488">Methylation</keyword>
<dbReference type="InterPro" id="IPR005225">
    <property type="entry name" value="Small_GTP-bd"/>
</dbReference>
<dbReference type="EMBL" id="KV417567">
    <property type="protein sequence ID" value="KZP18987.1"/>
    <property type="molecule type" value="Genomic_DNA"/>
</dbReference>
<organism evidence="4 5">
    <name type="scientific">Athelia psychrophila</name>
    <dbReference type="NCBI Taxonomy" id="1759441"/>
    <lineage>
        <taxon>Eukaryota</taxon>
        <taxon>Fungi</taxon>
        <taxon>Dikarya</taxon>
        <taxon>Basidiomycota</taxon>
        <taxon>Agaricomycotina</taxon>
        <taxon>Agaricomycetes</taxon>
        <taxon>Agaricomycetidae</taxon>
        <taxon>Atheliales</taxon>
        <taxon>Atheliaceae</taxon>
        <taxon>Athelia</taxon>
    </lineage>
</organism>
<accession>A0A166HLF5</accession>
<dbReference type="InterPro" id="IPR027417">
    <property type="entry name" value="P-loop_NTPase"/>
</dbReference>
<dbReference type="Pfam" id="PF00071">
    <property type="entry name" value="Ras"/>
    <property type="match status" value="1"/>
</dbReference>
<dbReference type="PROSITE" id="PS51420">
    <property type="entry name" value="RHO"/>
    <property type="match status" value="1"/>
</dbReference>
<dbReference type="SMART" id="SM00175">
    <property type="entry name" value="RAB"/>
    <property type="match status" value="1"/>
</dbReference>